<gene>
    <name evidence="1" type="ORF">UFOVP571_45</name>
</gene>
<dbReference type="InterPro" id="IPR011604">
    <property type="entry name" value="PDDEXK-like_dom_sf"/>
</dbReference>
<evidence type="ECO:0000313" key="1">
    <source>
        <dbReference type="EMBL" id="CAB4150489.1"/>
    </source>
</evidence>
<accession>A0A6J5N3P7</accession>
<dbReference type="Gene3D" id="3.90.320.10">
    <property type="match status" value="1"/>
</dbReference>
<proteinExistence type="predicted"/>
<name>A0A6J5N3P7_9CAUD</name>
<evidence type="ECO:0008006" key="2">
    <source>
        <dbReference type="Google" id="ProtNLM"/>
    </source>
</evidence>
<protein>
    <recommendedName>
        <fullName evidence="2">DUF2800 domain-containing protein</fullName>
    </recommendedName>
</protein>
<reference evidence="1" key="1">
    <citation type="submission" date="2020-04" db="EMBL/GenBank/DDBJ databases">
        <authorList>
            <person name="Chiriac C."/>
            <person name="Salcher M."/>
            <person name="Ghai R."/>
            <person name="Kavagutti S V."/>
        </authorList>
    </citation>
    <scope>NUCLEOTIDE SEQUENCE</scope>
</reference>
<dbReference type="Pfam" id="PF10926">
    <property type="entry name" value="DUF2800"/>
    <property type="match status" value="1"/>
</dbReference>
<organism evidence="1">
    <name type="scientific">uncultured Caudovirales phage</name>
    <dbReference type="NCBI Taxonomy" id="2100421"/>
    <lineage>
        <taxon>Viruses</taxon>
        <taxon>Duplodnaviria</taxon>
        <taxon>Heunggongvirae</taxon>
        <taxon>Uroviricota</taxon>
        <taxon>Caudoviricetes</taxon>
        <taxon>Peduoviridae</taxon>
        <taxon>Maltschvirus</taxon>
        <taxon>Maltschvirus maltsch</taxon>
    </lineage>
</organism>
<sequence>MKHSHYGASSANRWLNCPGSIGLIKDLPAPGSNPYALEGTRAHSLAEYCLKNNLDAVDLEEFEGEAIIDNMSEAVQVYLDYIREKSSRQSVKVLIETEFKLDHIHKGMFGTNDACVFDSLLDTLEVVDYKHGAGVIVSPDENEQLMYYGLGAAIKYDLPSGARVVLTIVQPRAMGDSIKSWETTAGFLYDFGEELRAGVERTKAKNPKLQEGDWCKFCPALAICPKVNETALALAQAQFTEGEVEIISPEDAVEKKLIDISKVLQYAPLITSWFKAVESLAFQMANTGIKIDGYKLVKKRANRVWKYEPEELERILLTANAGKKDTNWFTDPKLKSPAQLEKLFGKDFIGNLCESPDNGNTLAPISDRRQEVIVDTLEFEPVDFDALRE</sequence>
<dbReference type="InterPro" id="IPR021229">
    <property type="entry name" value="DUF2800"/>
</dbReference>
<dbReference type="EMBL" id="LR796543">
    <property type="protein sequence ID" value="CAB4150489.1"/>
    <property type="molecule type" value="Genomic_DNA"/>
</dbReference>